<evidence type="ECO:0000313" key="5">
    <source>
        <dbReference type="Proteomes" id="UP001642484"/>
    </source>
</evidence>
<proteinExistence type="predicted"/>
<feature type="domain" description="Pentatricopeptide repeat-containing protein-mitochondrial" evidence="3">
    <location>
        <begin position="210"/>
        <end position="329"/>
    </location>
</feature>
<dbReference type="Pfam" id="PF13812">
    <property type="entry name" value="PPR_3"/>
    <property type="match status" value="1"/>
</dbReference>
<feature type="repeat" description="PPR" evidence="2">
    <location>
        <begin position="985"/>
        <end position="1019"/>
    </location>
</feature>
<keyword evidence="1" id="KW-0677">Repeat</keyword>
<feature type="repeat" description="PPR" evidence="2">
    <location>
        <begin position="341"/>
        <end position="375"/>
    </location>
</feature>
<dbReference type="NCBIfam" id="TIGR00756">
    <property type="entry name" value="PPR"/>
    <property type="match status" value="2"/>
</dbReference>
<dbReference type="InterPro" id="IPR011990">
    <property type="entry name" value="TPR-like_helical_dom_sf"/>
</dbReference>
<dbReference type="Pfam" id="PF01535">
    <property type="entry name" value="PPR"/>
    <property type="match status" value="3"/>
</dbReference>
<dbReference type="EMBL" id="CAXAMN010022473">
    <property type="protein sequence ID" value="CAK9069987.1"/>
    <property type="molecule type" value="Genomic_DNA"/>
</dbReference>
<dbReference type="InterPro" id="IPR057027">
    <property type="entry name" value="TPR_mt"/>
</dbReference>
<dbReference type="Gene3D" id="1.25.40.10">
    <property type="entry name" value="Tetratricopeptide repeat domain"/>
    <property type="match status" value="7"/>
</dbReference>
<evidence type="ECO:0000313" key="4">
    <source>
        <dbReference type="EMBL" id="CAK9069987.1"/>
    </source>
</evidence>
<evidence type="ECO:0000259" key="3">
    <source>
        <dbReference type="Pfam" id="PF23276"/>
    </source>
</evidence>
<comment type="caution">
    <text evidence="4">The sequence shown here is derived from an EMBL/GenBank/DDBJ whole genome shotgun (WGS) entry which is preliminary data.</text>
</comment>
<feature type="repeat" description="PPR" evidence="2">
    <location>
        <begin position="306"/>
        <end position="340"/>
    </location>
</feature>
<dbReference type="PANTHER" id="PTHR47932:SF44">
    <property type="entry name" value="MIOREX COMPLEX COMPONENT 1"/>
    <property type="match status" value="1"/>
</dbReference>
<gene>
    <name evidence="4" type="ORF">CCMP2556_LOCUS34407</name>
</gene>
<reference evidence="4 5" key="1">
    <citation type="submission" date="2024-02" db="EMBL/GenBank/DDBJ databases">
        <authorList>
            <person name="Chen Y."/>
            <person name="Shah S."/>
            <person name="Dougan E. K."/>
            <person name="Thang M."/>
            <person name="Chan C."/>
        </authorList>
    </citation>
    <scope>NUCLEOTIDE SEQUENCE [LARGE SCALE GENOMIC DNA]</scope>
</reference>
<feature type="repeat" description="PPR" evidence="2">
    <location>
        <begin position="481"/>
        <end position="515"/>
    </location>
</feature>
<dbReference type="InterPro" id="IPR002885">
    <property type="entry name" value="PPR_rpt"/>
</dbReference>
<name>A0ABP0P1U7_9DINO</name>
<dbReference type="Pfam" id="PF23276">
    <property type="entry name" value="TPR_24"/>
    <property type="match status" value="1"/>
</dbReference>
<evidence type="ECO:0000256" key="1">
    <source>
        <dbReference type="ARBA" id="ARBA00022737"/>
    </source>
</evidence>
<organism evidence="4 5">
    <name type="scientific">Durusdinium trenchii</name>
    <dbReference type="NCBI Taxonomy" id="1381693"/>
    <lineage>
        <taxon>Eukaryota</taxon>
        <taxon>Sar</taxon>
        <taxon>Alveolata</taxon>
        <taxon>Dinophyceae</taxon>
        <taxon>Suessiales</taxon>
        <taxon>Symbiodiniaceae</taxon>
        <taxon>Durusdinium</taxon>
    </lineage>
</organism>
<protein>
    <recommendedName>
        <fullName evidence="3">Pentatricopeptide repeat-containing protein-mitochondrial domain-containing protein</fullName>
    </recommendedName>
</protein>
<keyword evidence="5" id="KW-1185">Reference proteome</keyword>
<dbReference type="PROSITE" id="PS51375">
    <property type="entry name" value="PPR"/>
    <property type="match status" value="4"/>
</dbReference>
<accession>A0ABP0P1U7</accession>
<dbReference type="PANTHER" id="PTHR47932">
    <property type="entry name" value="ATPASE EXPRESSION PROTEIN 3"/>
    <property type="match status" value="1"/>
</dbReference>
<evidence type="ECO:0000256" key="2">
    <source>
        <dbReference type="PROSITE-ProRule" id="PRU00708"/>
    </source>
</evidence>
<sequence length="1111" mass="120319">MGGLSSCVASLVKYEDAEGDSVRWIGWMGFLSKKERAPAKRAHFVLCGVYRRMHKASLETLRPPETPGSIDRTIDQAEALKTELPGSSTGAERAWGRRRHSSAPRLRAARLQVKVSSGATFEEEEASFIQANAQASDLGAISADAEEDGTIGFLGWFSEASVVIDDMADFPTMFVSALGDFIPRESSANISMLSRVLEQWRKAPQQGTWILSQLAKAKELQLCHHVLQAMQENHLEVSTVHFNCVLSACARKRQWAPALMLLTEMEEIQVAYDTISFSSAINACGAIWQLALALLEKMEDQQVQLDTIALNSLVSSCEKQGRWNVALDLMSNMQASEVQQDTITYNACISACGKAAHWLEALALQRRMRGQALRVDSISCSAAISACAASGAPGRHWFIILGLLDEMQELLVSKDSVTYTAALQGMGEERWQTALALFQQMTDESIKKDLVAYNAAMSACGGAWPHALALLQSVPHELGADAVSFGSVISACEKSGEWQAAVLLLQRMFVASVQLTAVALAAALSACARCAQWVLALTILEAQKTVELDVVVYNAAIAACEKGSAWEAAMALLGRCLCEATAMEGSAGTLADGAMGDISLRCSHDWARTLHLYQEMTLALVHKDGDADIYATVTAASFSAVKPGLLREALVELEDLWSFDKTSIRIDDQREADYNSRLLQGWLDALAILSFPSFPLDVYACGAVVRACAQNGEWPAALGAIRLAQEANVVVCNTAISACAKGHHWQGALALFHDLAQQDIQDWKLKEQLTEKSSFEDWSGGCCLIWQPDQCLCTSSELAASDGSTLAAAVRLMQQQEVPANEMTCSAAISACEDSSWRWALELFEEMLMERLEVVSTALMTALSFGNHWEHCLHIAADLGEKVTQTTSNALATCLQRSAQWAWVLSLLEQMETGRGLAKRCTADSITYAAAIAAYGAGGHWPQALRLLWVAPAPNAILLNVAIAACGENMQWHWSLQLLAGITPDLISYNSAMTACGAASQWQRALVVFESMKAMDVPPDLVTFNALVTALGTGRQWRLALSVLSAAALRQVRPGTVTYNAAIAAMEPWRPSLALLSSAASSMVRVDEVGMAAAMSVCERGHLWQQTLGRT</sequence>
<dbReference type="Pfam" id="PF13041">
    <property type="entry name" value="PPR_2"/>
    <property type="match status" value="1"/>
</dbReference>
<dbReference type="Proteomes" id="UP001642484">
    <property type="component" value="Unassembled WGS sequence"/>
</dbReference>